<feature type="compositionally biased region" description="Polar residues" evidence="1">
    <location>
        <begin position="483"/>
        <end position="501"/>
    </location>
</feature>
<accession>A0ABW2G2G2</accession>
<organism evidence="4 5">
    <name type="scientific">Kitasatospora paranensis</name>
    <dbReference type="NCBI Taxonomy" id="258053"/>
    <lineage>
        <taxon>Bacteria</taxon>
        <taxon>Bacillati</taxon>
        <taxon>Actinomycetota</taxon>
        <taxon>Actinomycetes</taxon>
        <taxon>Kitasatosporales</taxon>
        <taxon>Streptomycetaceae</taxon>
        <taxon>Kitasatospora</taxon>
    </lineage>
</organism>
<proteinExistence type="predicted"/>
<evidence type="ECO:0000256" key="2">
    <source>
        <dbReference type="SAM" id="SignalP"/>
    </source>
</evidence>
<comment type="caution">
    <text evidence="4">The sequence shown here is derived from an EMBL/GenBank/DDBJ whole genome shotgun (WGS) entry which is preliminary data.</text>
</comment>
<feature type="chain" id="PRO_5046400213" evidence="2">
    <location>
        <begin position="31"/>
        <end position="573"/>
    </location>
</feature>
<dbReference type="SUPFAM" id="SSF53850">
    <property type="entry name" value="Periplasmic binding protein-like II"/>
    <property type="match status" value="1"/>
</dbReference>
<dbReference type="CDD" id="cd08501">
    <property type="entry name" value="PBP2_Lpqw"/>
    <property type="match status" value="1"/>
</dbReference>
<dbReference type="EMBL" id="JBHTAJ010000056">
    <property type="protein sequence ID" value="MFC7182925.1"/>
    <property type="molecule type" value="Genomic_DNA"/>
</dbReference>
<sequence length="573" mass="60971">MTKPRFPLAATASAAALALLLCGCSSGAGAGAAADDAADLGRGGAPRMTQLSVNPQPRTALRQGGTLQWGIDQLPTQWNPLQVDGAEPATTAVMKALLPTFWHSDAGGGQRPDQAFLLNAQESTTAGRQTVTWTLNPKAHWSDGTPITWRDLEATWKALDGDDPAYRTSSTAGFDRVASVTRGRDDFQAVMVFDRRFSEWQAMFNNVAGVPLLPAAYVDTAERFNTSFLDRIPVTAGPFKPVGIDRGAGTVTLAADPSWWGERPLLDTIVFRAMDSDVMADAFARGRVDYFDIGPDAVGYRATRAVPGAEVRKAGGPNVRVLALNGRSAPLSDPAVRRAVLRAVDRESIARADLQGLDWTYVPMNNHFLVPGQNGYRDNSAGLSQYDPAAAEQALDEAGWRRTGDSRIRAKDGQSLTLRLVVPTGSILAANESAQLVQMLGAVGVKVSVEARPTADFFDSSLGRHDFDLTLYSTLGTPFPATSSSGTFQQNAGGNPSQVGSTALDRALGDAASATGTEAEYEAINSADAEAWQVAGMVPLYQRPALFGVRRYLANLGATGLSDTVYENIGFQK</sequence>
<feature type="region of interest" description="Disordered" evidence="1">
    <location>
        <begin position="483"/>
        <end position="502"/>
    </location>
</feature>
<reference evidence="5" key="1">
    <citation type="journal article" date="2019" name="Int. J. Syst. Evol. Microbiol.">
        <title>The Global Catalogue of Microorganisms (GCM) 10K type strain sequencing project: providing services to taxonomists for standard genome sequencing and annotation.</title>
        <authorList>
            <consortium name="The Broad Institute Genomics Platform"/>
            <consortium name="The Broad Institute Genome Sequencing Center for Infectious Disease"/>
            <person name="Wu L."/>
            <person name="Ma J."/>
        </authorList>
    </citation>
    <scope>NUCLEOTIDE SEQUENCE [LARGE SCALE GENOMIC DNA]</scope>
    <source>
        <strain evidence="5">CGMCC 1.12859</strain>
    </source>
</reference>
<feature type="domain" description="Solute-binding protein family 5" evidence="3">
    <location>
        <begin position="123"/>
        <end position="494"/>
    </location>
</feature>
<evidence type="ECO:0000256" key="1">
    <source>
        <dbReference type="SAM" id="MobiDB-lite"/>
    </source>
</evidence>
<evidence type="ECO:0000313" key="4">
    <source>
        <dbReference type="EMBL" id="MFC7182925.1"/>
    </source>
</evidence>
<dbReference type="InterPro" id="IPR039424">
    <property type="entry name" value="SBP_5"/>
</dbReference>
<dbReference type="Proteomes" id="UP001596435">
    <property type="component" value="Unassembled WGS sequence"/>
</dbReference>
<dbReference type="Gene3D" id="3.90.76.10">
    <property type="entry name" value="Dipeptide-binding Protein, Domain 1"/>
    <property type="match status" value="1"/>
</dbReference>
<dbReference type="PANTHER" id="PTHR30290:SF65">
    <property type="entry name" value="MONOACYL PHOSPHATIDYLINOSITOL TETRAMANNOSIDE-BINDING PROTEIN LPQW-RELATED"/>
    <property type="match status" value="1"/>
</dbReference>
<keyword evidence="5" id="KW-1185">Reference proteome</keyword>
<dbReference type="Gene3D" id="3.40.190.10">
    <property type="entry name" value="Periplasmic binding protein-like II"/>
    <property type="match status" value="1"/>
</dbReference>
<name>A0ABW2G2G2_9ACTN</name>
<dbReference type="Gene3D" id="3.10.105.10">
    <property type="entry name" value="Dipeptide-binding Protein, Domain 3"/>
    <property type="match status" value="1"/>
</dbReference>
<feature type="signal peptide" evidence="2">
    <location>
        <begin position="1"/>
        <end position="30"/>
    </location>
</feature>
<gene>
    <name evidence="4" type="ORF">ACFQMG_25570</name>
</gene>
<dbReference type="PROSITE" id="PS51257">
    <property type="entry name" value="PROKAR_LIPOPROTEIN"/>
    <property type="match status" value="1"/>
</dbReference>
<dbReference type="InterPro" id="IPR000914">
    <property type="entry name" value="SBP_5_dom"/>
</dbReference>
<dbReference type="InterPro" id="IPR030678">
    <property type="entry name" value="Peptide/Ni-bd"/>
</dbReference>
<dbReference type="Pfam" id="PF00496">
    <property type="entry name" value="SBP_bac_5"/>
    <property type="match status" value="1"/>
</dbReference>
<evidence type="ECO:0000313" key="5">
    <source>
        <dbReference type="Proteomes" id="UP001596435"/>
    </source>
</evidence>
<protein>
    <submittedName>
        <fullName evidence="4">ABC transporter family substrate-binding protein</fullName>
    </submittedName>
</protein>
<keyword evidence="2" id="KW-0732">Signal</keyword>
<dbReference type="RefSeq" id="WP_345707266.1">
    <property type="nucleotide sequence ID" value="NZ_BAABKV010000001.1"/>
</dbReference>
<evidence type="ECO:0000259" key="3">
    <source>
        <dbReference type="Pfam" id="PF00496"/>
    </source>
</evidence>
<dbReference type="PANTHER" id="PTHR30290">
    <property type="entry name" value="PERIPLASMIC BINDING COMPONENT OF ABC TRANSPORTER"/>
    <property type="match status" value="1"/>
</dbReference>
<dbReference type="PIRSF" id="PIRSF002741">
    <property type="entry name" value="MppA"/>
    <property type="match status" value="1"/>
</dbReference>